<organism evidence="1 2">
    <name type="scientific">Sinorhizobium saheli</name>
    <dbReference type="NCBI Taxonomy" id="36856"/>
    <lineage>
        <taxon>Bacteria</taxon>
        <taxon>Pseudomonadati</taxon>
        <taxon>Pseudomonadota</taxon>
        <taxon>Alphaproteobacteria</taxon>
        <taxon>Hyphomicrobiales</taxon>
        <taxon>Rhizobiaceae</taxon>
        <taxon>Sinorhizobium/Ensifer group</taxon>
        <taxon>Sinorhizobium</taxon>
    </lineage>
</organism>
<reference evidence="1 2" key="1">
    <citation type="submission" date="2015-11" db="EMBL/GenBank/DDBJ databases">
        <title>Ensifer anhuiense sp. nov., an effective nitrogen fixation bacterium with Glycine soja.</title>
        <authorList>
            <person name="Yan H."/>
            <person name="Chen W."/>
        </authorList>
    </citation>
    <scope>NUCLEOTIDE SEQUENCE [LARGE SCALE GENOMIC DNA]</scope>
    <source>
        <strain evidence="1 2">LMG 7837</strain>
    </source>
</reference>
<dbReference type="RefSeq" id="WP_066869327.1">
    <property type="nucleotide sequence ID" value="NZ_LNQB01000054.1"/>
</dbReference>
<proteinExistence type="predicted"/>
<evidence type="ECO:0000313" key="1">
    <source>
        <dbReference type="EMBL" id="OAP49504.1"/>
    </source>
</evidence>
<protein>
    <submittedName>
        <fullName evidence="1">Uncharacterized protein</fullName>
    </submittedName>
</protein>
<comment type="caution">
    <text evidence="1">The sequence shown here is derived from an EMBL/GenBank/DDBJ whole genome shotgun (WGS) entry which is preliminary data.</text>
</comment>
<dbReference type="OrthoDB" id="8283594at2"/>
<keyword evidence="2" id="KW-1185">Reference proteome</keyword>
<dbReference type="EMBL" id="LNQB01000054">
    <property type="protein sequence ID" value="OAP49504.1"/>
    <property type="molecule type" value="Genomic_DNA"/>
</dbReference>
<accession>A0A178YPW6</accession>
<gene>
    <name evidence="1" type="ORF">ATB98_16595</name>
</gene>
<sequence>MNADKMRRLIEDCQRDLHDYLEPGCGISDREMIIALLYRLDGPQARDALGEELDRWRSLPEGPASARAIGPRQNEARLRIILNRRARGPASA</sequence>
<evidence type="ECO:0000313" key="2">
    <source>
        <dbReference type="Proteomes" id="UP000078507"/>
    </source>
</evidence>
<dbReference type="Proteomes" id="UP000078507">
    <property type="component" value="Unassembled WGS sequence"/>
</dbReference>
<dbReference type="AlphaFoldDB" id="A0A178YPW6"/>
<name>A0A178YPW6_SINSA</name>